<dbReference type="OrthoDB" id="424974at2759"/>
<name>A0A9P1H392_9PEZI</name>
<dbReference type="InterPro" id="IPR050613">
    <property type="entry name" value="Sec_Metabolite_Reg"/>
</dbReference>
<keyword evidence="2" id="KW-0539">Nucleus</keyword>
<dbReference type="CDD" id="cd12148">
    <property type="entry name" value="fungal_TF_MHR"/>
    <property type="match status" value="1"/>
</dbReference>
<accession>A0A9P1H392</accession>
<comment type="subcellular location">
    <subcellularLocation>
        <location evidence="1">Nucleus</location>
    </subcellularLocation>
</comment>
<evidence type="ECO:0000313" key="4">
    <source>
        <dbReference type="Proteomes" id="UP000838763"/>
    </source>
</evidence>
<gene>
    <name evidence="3" type="ORF">PPNO1_LOCUS5543</name>
</gene>
<organism evidence="3 4">
    <name type="scientific">Parascedosporium putredinis</name>
    <dbReference type="NCBI Taxonomy" id="1442378"/>
    <lineage>
        <taxon>Eukaryota</taxon>
        <taxon>Fungi</taxon>
        <taxon>Dikarya</taxon>
        <taxon>Ascomycota</taxon>
        <taxon>Pezizomycotina</taxon>
        <taxon>Sordariomycetes</taxon>
        <taxon>Hypocreomycetidae</taxon>
        <taxon>Microascales</taxon>
        <taxon>Microascaceae</taxon>
        <taxon>Parascedosporium</taxon>
    </lineage>
</organism>
<dbReference type="AlphaFoldDB" id="A0A9P1H392"/>
<comment type="caution">
    <text evidence="3">The sequence shown here is derived from an EMBL/GenBank/DDBJ whole genome shotgun (WGS) entry which is preliminary data.</text>
</comment>
<keyword evidence="4" id="KW-1185">Reference proteome</keyword>
<evidence type="ECO:0000313" key="3">
    <source>
        <dbReference type="EMBL" id="CAI4215869.1"/>
    </source>
</evidence>
<proteinExistence type="predicted"/>
<evidence type="ECO:0000256" key="2">
    <source>
        <dbReference type="ARBA" id="ARBA00023242"/>
    </source>
</evidence>
<reference evidence="3" key="1">
    <citation type="submission" date="2022-11" db="EMBL/GenBank/DDBJ databases">
        <authorList>
            <person name="Scott C."/>
            <person name="Bruce N."/>
        </authorList>
    </citation>
    <scope>NUCLEOTIDE SEQUENCE</scope>
</reference>
<dbReference type="GO" id="GO:0005634">
    <property type="term" value="C:nucleus"/>
    <property type="evidence" value="ECO:0007669"/>
    <property type="project" value="UniProtKB-SubCell"/>
</dbReference>
<dbReference type="PANTHER" id="PTHR31001:SF57">
    <property type="entry name" value="ZN(II)2CYS6 TRANSCRIPTION FACTOR (EUROFUNG)"/>
    <property type="match status" value="1"/>
</dbReference>
<dbReference type="Proteomes" id="UP000838763">
    <property type="component" value="Unassembled WGS sequence"/>
</dbReference>
<evidence type="ECO:0000256" key="1">
    <source>
        <dbReference type="ARBA" id="ARBA00004123"/>
    </source>
</evidence>
<sequence length="469" mass="52307">MGILSSPRFDIPLATYHPSKLVATQLWKIYVDNVDPCSKILHIPTDEVVVFTAIDDPINASSDAMALCFAVYYAATIARDADTAQGVVREEMLPNLQQFKTGLELAFAHADFWRTRLSYYCKLWGFTSPLCAYKIPAGLGLSVFDSEIRRRVWWHFIGRDGRAAEDYGFQNVHSPSLMSGAALPLNLDDADLYPTMERLPPPRVGWTRMTMAIVSIDVAKTWSKMLQLDCSPANASVEATRAEIVGDLRRRTEKILQYCTPVVPQQRMTVRIARLIMRKLDVVTRQQWQAMRPSTGQRLLLTEETLMDAVSVLDEADSIPNAARAFDAVEDHLAQIRLQQDASIRGSKWIVLMALKSKAISMRAKSQNPEASESNAGRVACSSRPADAVTRDVSPSGGGVVDVTVGMRPLTRGFRTGLRLCRTCSWIPQTFLSSFDSLDLADRIRAKAHEQTQIPTRVCAGVDREKRED</sequence>
<dbReference type="PANTHER" id="PTHR31001">
    <property type="entry name" value="UNCHARACTERIZED TRANSCRIPTIONAL REGULATORY PROTEIN"/>
    <property type="match status" value="1"/>
</dbReference>
<evidence type="ECO:0008006" key="5">
    <source>
        <dbReference type="Google" id="ProtNLM"/>
    </source>
</evidence>
<protein>
    <recommendedName>
        <fullName evidence="5">Transcription factor domain-containing protein</fullName>
    </recommendedName>
</protein>
<dbReference type="EMBL" id="CALLCH030000013">
    <property type="protein sequence ID" value="CAI4215869.1"/>
    <property type="molecule type" value="Genomic_DNA"/>
</dbReference>